<dbReference type="InterPro" id="IPR050186">
    <property type="entry name" value="TPT_transporter"/>
</dbReference>
<dbReference type="EMBL" id="JARKIF010000016">
    <property type="protein sequence ID" value="KAJ7621076.1"/>
    <property type="molecule type" value="Genomic_DNA"/>
</dbReference>
<evidence type="ECO:0000256" key="4">
    <source>
        <dbReference type="ARBA" id="ARBA00023136"/>
    </source>
</evidence>
<sequence>MQPEPKPSKLKVVLVICFYIVAALVMIVVNKTVLNVAPKIPFSFLFIQLLIAVLILRFLALVSSTPLGRFLPAKFELPPLEIGIVVKLAPYLSVGFLGLVFNTLCLAHGLLLPLTVLVSSLATRMSPKRSVLLASAIVTAGFIVGMSPSFDHQNKTIIAREPFKALVYGCFSSLVLAIHTVISKIVTKHVTHSVFALSYWGNLLMSVMILPCIYFNDEVEELLWIMITPEEQDWGTLLLGSIVTGVVGTLLGIANVLSIKVTSPVAHMFTSASKSVIQTLLGVLIFKDIITIPRAYSITLITGGTAYYTWAQATSKPRARSPPSDIEKQGETEPLAVESEKD</sequence>
<feature type="transmembrane region" description="Helical" evidence="5">
    <location>
        <begin position="42"/>
        <end position="62"/>
    </location>
</feature>
<keyword evidence="5" id="KW-0256">Endoplasmic reticulum</keyword>
<keyword evidence="8" id="KW-1185">Reference proteome</keyword>
<feature type="transmembrane region" description="Helical" evidence="5">
    <location>
        <begin position="165"/>
        <end position="182"/>
    </location>
</feature>
<comment type="similarity">
    <text evidence="5">Belongs to the TPT transporter family. SLC35D subfamily.</text>
</comment>
<keyword evidence="4 5" id="KW-0472">Membrane</keyword>
<comment type="subcellular location">
    <subcellularLocation>
        <location evidence="5">Golgi apparatus membrane</location>
        <topology evidence="5">Multi-pass membrane protein</topology>
    </subcellularLocation>
    <subcellularLocation>
        <location evidence="5">Cytoplasmic vesicle membrane</location>
        <topology evidence="5">Multi-pass membrane protein</topology>
    </subcellularLocation>
    <subcellularLocation>
        <location evidence="5">Endoplasmic reticulum membrane</location>
        <topology evidence="5">Multi-pass membrane protein</topology>
    </subcellularLocation>
    <subcellularLocation>
        <location evidence="1">Membrane</location>
        <topology evidence="1">Multi-pass membrane protein</topology>
    </subcellularLocation>
</comment>
<evidence type="ECO:0000313" key="8">
    <source>
        <dbReference type="Proteomes" id="UP001221142"/>
    </source>
</evidence>
<feature type="transmembrane region" description="Helical" evidence="5">
    <location>
        <begin position="194"/>
        <end position="216"/>
    </location>
</feature>
<keyword evidence="2 5" id="KW-0812">Transmembrane</keyword>
<protein>
    <recommendedName>
        <fullName evidence="5">GDP-mannose transporter</fullName>
        <shortName evidence="5">GMT</shortName>
    </recommendedName>
</protein>
<gene>
    <name evidence="7" type="ORF">FB45DRAFT_928270</name>
</gene>
<comment type="caution">
    <text evidence="7">The sequence shown here is derived from an EMBL/GenBank/DDBJ whole genome shotgun (WGS) entry which is preliminary data.</text>
</comment>
<evidence type="ECO:0000256" key="1">
    <source>
        <dbReference type="ARBA" id="ARBA00004141"/>
    </source>
</evidence>
<proteinExistence type="inferred from homology"/>
<feature type="transmembrane region" description="Helical" evidence="5">
    <location>
        <begin position="236"/>
        <end position="259"/>
    </location>
</feature>
<evidence type="ECO:0000256" key="6">
    <source>
        <dbReference type="SAM" id="MobiDB-lite"/>
    </source>
</evidence>
<dbReference type="SUPFAM" id="SSF103481">
    <property type="entry name" value="Multidrug resistance efflux transporter EmrE"/>
    <property type="match status" value="1"/>
</dbReference>
<evidence type="ECO:0000313" key="7">
    <source>
        <dbReference type="EMBL" id="KAJ7621076.1"/>
    </source>
</evidence>
<dbReference type="GO" id="GO:0000139">
    <property type="term" value="C:Golgi membrane"/>
    <property type="evidence" value="ECO:0007669"/>
    <property type="project" value="UniProtKB-SubCell"/>
</dbReference>
<reference evidence="7" key="1">
    <citation type="submission" date="2023-03" db="EMBL/GenBank/DDBJ databases">
        <title>Massive genome expansion in bonnet fungi (Mycena s.s.) driven by repeated elements and novel gene families across ecological guilds.</title>
        <authorList>
            <consortium name="Lawrence Berkeley National Laboratory"/>
            <person name="Harder C.B."/>
            <person name="Miyauchi S."/>
            <person name="Viragh M."/>
            <person name="Kuo A."/>
            <person name="Thoen E."/>
            <person name="Andreopoulos B."/>
            <person name="Lu D."/>
            <person name="Skrede I."/>
            <person name="Drula E."/>
            <person name="Henrissat B."/>
            <person name="Morin E."/>
            <person name="Kohler A."/>
            <person name="Barry K."/>
            <person name="LaButti K."/>
            <person name="Morin E."/>
            <person name="Salamov A."/>
            <person name="Lipzen A."/>
            <person name="Mereny Z."/>
            <person name="Hegedus B."/>
            <person name="Baldrian P."/>
            <person name="Stursova M."/>
            <person name="Weitz H."/>
            <person name="Taylor A."/>
            <person name="Grigoriev I.V."/>
            <person name="Nagy L.G."/>
            <person name="Martin F."/>
            <person name="Kauserud H."/>
        </authorList>
    </citation>
    <scope>NUCLEOTIDE SEQUENCE</scope>
    <source>
        <strain evidence="7">9284</strain>
    </source>
</reference>
<feature type="transmembrane region" description="Helical" evidence="5">
    <location>
        <begin position="130"/>
        <end position="150"/>
    </location>
</feature>
<keyword evidence="5" id="KW-0813">Transport</keyword>
<feature type="transmembrane region" description="Helical" evidence="5">
    <location>
        <begin position="12"/>
        <end position="30"/>
    </location>
</feature>
<evidence type="ECO:0000256" key="5">
    <source>
        <dbReference type="RuleBase" id="RU367097"/>
    </source>
</evidence>
<evidence type="ECO:0000256" key="3">
    <source>
        <dbReference type="ARBA" id="ARBA00022989"/>
    </source>
</evidence>
<keyword evidence="3 5" id="KW-1133">Transmembrane helix</keyword>
<keyword evidence="5" id="KW-0762">Sugar transport</keyword>
<feature type="region of interest" description="Disordered" evidence="6">
    <location>
        <begin position="315"/>
        <end position="342"/>
    </location>
</feature>
<evidence type="ECO:0000256" key="2">
    <source>
        <dbReference type="ARBA" id="ARBA00022692"/>
    </source>
</evidence>
<accession>A0AAD7FIM7</accession>
<organism evidence="7 8">
    <name type="scientific">Roridomyces roridus</name>
    <dbReference type="NCBI Taxonomy" id="1738132"/>
    <lineage>
        <taxon>Eukaryota</taxon>
        <taxon>Fungi</taxon>
        <taxon>Dikarya</taxon>
        <taxon>Basidiomycota</taxon>
        <taxon>Agaricomycotina</taxon>
        <taxon>Agaricomycetes</taxon>
        <taxon>Agaricomycetidae</taxon>
        <taxon>Agaricales</taxon>
        <taxon>Marasmiineae</taxon>
        <taxon>Mycenaceae</taxon>
        <taxon>Roridomyces</taxon>
    </lineage>
</organism>
<dbReference type="Proteomes" id="UP001221142">
    <property type="component" value="Unassembled WGS sequence"/>
</dbReference>
<dbReference type="GO" id="GO:0005789">
    <property type="term" value="C:endoplasmic reticulum membrane"/>
    <property type="evidence" value="ECO:0007669"/>
    <property type="project" value="UniProtKB-SubCell"/>
</dbReference>
<name>A0AAD7FIM7_9AGAR</name>
<keyword evidence="5" id="KW-0968">Cytoplasmic vesicle</keyword>
<dbReference type="PANTHER" id="PTHR11132">
    <property type="entry name" value="SOLUTE CARRIER FAMILY 35"/>
    <property type="match status" value="1"/>
</dbReference>
<dbReference type="AlphaFoldDB" id="A0AAD7FIM7"/>
<dbReference type="InterPro" id="IPR037185">
    <property type="entry name" value="EmrE-like"/>
</dbReference>
<keyword evidence="5" id="KW-0333">Golgi apparatus</keyword>
<dbReference type="GO" id="GO:0030659">
    <property type="term" value="C:cytoplasmic vesicle membrane"/>
    <property type="evidence" value="ECO:0007669"/>
    <property type="project" value="UniProtKB-SubCell"/>
</dbReference>
<comment type="subunit">
    <text evidence="5">Homooligomer.</text>
</comment>
<feature type="transmembrane region" description="Helical" evidence="5">
    <location>
        <begin position="96"/>
        <end position="118"/>
    </location>
</feature>
<comment type="function">
    <text evidence="5">Involved in the import of GDP-mannose from the cytoplasm into the Golgi lumen.</text>
</comment>